<gene>
    <name evidence="1" type="ORF">S03H2_27108</name>
</gene>
<feature type="non-terminal residue" evidence="1">
    <location>
        <position position="1"/>
    </location>
</feature>
<accession>X1IKN4</accession>
<protein>
    <submittedName>
        <fullName evidence="1">Uncharacterized protein</fullName>
    </submittedName>
</protein>
<organism evidence="1">
    <name type="scientific">marine sediment metagenome</name>
    <dbReference type="NCBI Taxonomy" id="412755"/>
    <lineage>
        <taxon>unclassified sequences</taxon>
        <taxon>metagenomes</taxon>
        <taxon>ecological metagenomes</taxon>
    </lineage>
</organism>
<dbReference type="InterPro" id="IPR032466">
    <property type="entry name" value="Metal_Hydrolase"/>
</dbReference>
<dbReference type="PANTHER" id="PTHR11647:SF1">
    <property type="entry name" value="COLLAPSIN RESPONSE MEDIATOR PROTEIN"/>
    <property type="match status" value="1"/>
</dbReference>
<dbReference type="GO" id="GO:0016812">
    <property type="term" value="F:hydrolase activity, acting on carbon-nitrogen (but not peptide) bonds, in cyclic amides"/>
    <property type="evidence" value="ECO:0007669"/>
    <property type="project" value="TreeGrafter"/>
</dbReference>
<feature type="non-terminal residue" evidence="1">
    <location>
        <position position="54"/>
    </location>
</feature>
<dbReference type="AlphaFoldDB" id="X1IKN4"/>
<dbReference type="PANTHER" id="PTHR11647">
    <property type="entry name" value="HYDRANTOINASE/DIHYDROPYRIMIDINASE FAMILY MEMBER"/>
    <property type="match status" value="1"/>
</dbReference>
<dbReference type="EMBL" id="BARU01016068">
    <property type="protein sequence ID" value="GAH58113.1"/>
    <property type="molecule type" value="Genomic_DNA"/>
</dbReference>
<comment type="caution">
    <text evidence="1">The sequence shown here is derived from an EMBL/GenBank/DDBJ whole genome shotgun (WGS) entry which is preliminary data.</text>
</comment>
<evidence type="ECO:0000313" key="1">
    <source>
        <dbReference type="EMBL" id="GAH58113.1"/>
    </source>
</evidence>
<reference evidence="1" key="1">
    <citation type="journal article" date="2014" name="Front. Microbiol.">
        <title>High frequency of phylogenetically diverse reductive dehalogenase-homologous genes in deep subseafloor sedimentary metagenomes.</title>
        <authorList>
            <person name="Kawai M."/>
            <person name="Futagami T."/>
            <person name="Toyoda A."/>
            <person name="Takaki Y."/>
            <person name="Nishi S."/>
            <person name="Hori S."/>
            <person name="Arai W."/>
            <person name="Tsubouchi T."/>
            <person name="Morono Y."/>
            <person name="Uchiyama I."/>
            <person name="Ito T."/>
            <person name="Fujiyama A."/>
            <person name="Inagaki F."/>
            <person name="Takami H."/>
        </authorList>
    </citation>
    <scope>NUCLEOTIDE SEQUENCE</scope>
    <source>
        <strain evidence="1">Expedition CK06-06</strain>
    </source>
</reference>
<sequence length="54" mass="5930">TFTQIPNGMPGIEARLALLYTFGVGQGRLSLNRWVEVCCTDPAKIFGLYPKKGT</sequence>
<dbReference type="SUPFAM" id="SSF51556">
    <property type="entry name" value="Metallo-dependent hydrolases"/>
    <property type="match status" value="1"/>
</dbReference>
<dbReference type="Gene3D" id="3.20.20.140">
    <property type="entry name" value="Metal-dependent hydrolases"/>
    <property type="match status" value="1"/>
</dbReference>
<name>X1IKN4_9ZZZZ</name>
<proteinExistence type="predicted"/>
<dbReference type="GO" id="GO:0005829">
    <property type="term" value="C:cytosol"/>
    <property type="evidence" value="ECO:0007669"/>
    <property type="project" value="TreeGrafter"/>
</dbReference>
<dbReference type="InterPro" id="IPR050378">
    <property type="entry name" value="Metallo-dep_Hydrolases_sf"/>
</dbReference>